<evidence type="ECO:0000313" key="4">
    <source>
        <dbReference type="Proteomes" id="UP001500928"/>
    </source>
</evidence>
<feature type="region of interest" description="Disordered" evidence="1">
    <location>
        <begin position="100"/>
        <end position="187"/>
    </location>
</feature>
<evidence type="ECO:0000256" key="2">
    <source>
        <dbReference type="SAM" id="Phobius"/>
    </source>
</evidence>
<feature type="region of interest" description="Disordered" evidence="1">
    <location>
        <begin position="199"/>
        <end position="259"/>
    </location>
</feature>
<feature type="transmembrane region" description="Helical" evidence="2">
    <location>
        <begin position="39"/>
        <end position="63"/>
    </location>
</feature>
<sequence length="403" mass="39488">MSPANPEEKSEKAAGVGLTFPQIIASALAAATAAILGSFLGVIGTIGGAAVASIITTVGSALYQKSLEVTRDRVKQRLVVAGSGSTKVAAAVGRVTGHTAQHGVAQGVPQGARAPGAPRPGMPAPGARLGAPAPGVPVTRAQPTRVVGPPTPGPGVPGPQARPGTPPADPTRRMPGAAGPGRPVAPGRVALRADGLADPTQVHPRQAPGPQDTGARPTAFIPQSRQTGTPPGGGPTQVMGPGGPPPGTPVTQVAPLEPEPSGRRFSLAAISAGLRSLGWKTWVTLGGVAASVFVIAIIASVGVETAAGHPLSGGQSGTSVGSIFGQETGTGEATTTPADSATEDSSTETSSNDTQQQQDQQQGGGDTGSQAPTTTTSRSTQSSQNPLPNLLPRSGSGGGATNG</sequence>
<name>A0ABP9CBX5_9PSEU</name>
<keyword evidence="2" id="KW-1133">Transmembrane helix</keyword>
<feature type="compositionally biased region" description="Low complexity" evidence="1">
    <location>
        <begin position="124"/>
        <end position="148"/>
    </location>
</feature>
<protein>
    <submittedName>
        <fullName evidence="3">Uncharacterized protein</fullName>
    </submittedName>
</protein>
<comment type="caution">
    <text evidence="3">The sequence shown here is derived from an EMBL/GenBank/DDBJ whole genome shotgun (WGS) entry which is preliminary data.</text>
</comment>
<feature type="transmembrane region" description="Helical" evidence="2">
    <location>
        <begin position="282"/>
        <end position="303"/>
    </location>
</feature>
<evidence type="ECO:0000256" key="1">
    <source>
        <dbReference type="SAM" id="MobiDB-lite"/>
    </source>
</evidence>
<proteinExistence type="predicted"/>
<feature type="region of interest" description="Disordered" evidence="1">
    <location>
        <begin position="307"/>
        <end position="403"/>
    </location>
</feature>
<dbReference type="RefSeq" id="WP_345422298.1">
    <property type="nucleotide sequence ID" value="NZ_BAABHO010000054.1"/>
</dbReference>
<evidence type="ECO:0000313" key="3">
    <source>
        <dbReference type="EMBL" id="GAA4806593.1"/>
    </source>
</evidence>
<feature type="compositionally biased region" description="Low complexity" evidence="1">
    <location>
        <begin position="173"/>
        <end position="187"/>
    </location>
</feature>
<dbReference type="EMBL" id="BAABHO010000054">
    <property type="protein sequence ID" value="GAA4806593.1"/>
    <property type="molecule type" value="Genomic_DNA"/>
</dbReference>
<organism evidence="3 4">
    <name type="scientific">Actinomycetospora chlora</name>
    <dbReference type="NCBI Taxonomy" id="663608"/>
    <lineage>
        <taxon>Bacteria</taxon>
        <taxon>Bacillati</taxon>
        <taxon>Actinomycetota</taxon>
        <taxon>Actinomycetes</taxon>
        <taxon>Pseudonocardiales</taxon>
        <taxon>Pseudonocardiaceae</taxon>
        <taxon>Actinomycetospora</taxon>
    </lineage>
</organism>
<gene>
    <name evidence="3" type="ORF">GCM10023200_50280</name>
</gene>
<feature type="compositionally biased region" description="Low complexity" evidence="1">
    <location>
        <begin position="107"/>
        <end position="116"/>
    </location>
</feature>
<feature type="compositionally biased region" description="Low complexity" evidence="1">
    <location>
        <begin position="327"/>
        <end position="340"/>
    </location>
</feature>
<keyword evidence="2" id="KW-0812">Transmembrane</keyword>
<dbReference type="Proteomes" id="UP001500928">
    <property type="component" value="Unassembled WGS sequence"/>
</dbReference>
<accession>A0ABP9CBX5</accession>
<keyword evidence="2" id="KW-0472">Membrane</keyword>
<feature type="compositionally biased region" description="Low complexity" evidence="1">
    <location>
        <begin position="347"/>
        <end position="361"/>
    </location>
</feature>
<feature type="compositionally biased region" description="Low complexity" evidence="1">
    <location>
        <begin position="368"/>
        <end position="384"/>
    </location>
</feature>
<keyword evidence="4" id="KW-1185">Reference proteome</keyword>
<reference evidence="4" key="1">
    <citation type="journal article" date="2019" name="Int. J. Syst. Evol. Microbiol.">
        <title>The Global Catalogue of Microorganisms (GCM) 10K type strain sequencing project: providing services to taxonomists for standard genome sequencing and annotation.</title>
        <authorList>
            <consortium name="The Broad Institute Genomics Platform"/>
            <consortium name="The Broad Institute Genome Sequencing Center for Infectious Disease"/>
            <person name="Wu L."/>
            <person name="Ma J."/>
        </authorList>
    </citation>
    <scope>NUCLEOTIDE SEQUENCE [LARGE SCALE GENOMIC DNA]</scope>
    <source>
        <strain evidence="4">JCM 17979</strain>
    </source>
</reference>